<evidence type="ECO:0000313" key="4">
    <source>
        <dbReference type="EMBL" id="CAF3701958.1"/>
    </source>
</evidence>
<dbReference type="Pfam" id="PF15075">
    <property type="entry name" value="SPMAP1-like"/>
    <property type="match status" value="1"/>
</dbReference>
<reference evidence="2" key="1">
    <citation type="submission" date="2021-02" db="EMBL/GenBank/DDBJ databases">
        <authorList>
            <person name="Nowell W R."/>
        </authorList>
    </citation>
    <scope>NUCLEOTIDE SEQUENCE</scope>
</reference>
<dbReference type="PANTHER" id="PTHR34221">
    <property type="entry name" value="HYPOTHETICAL PROTEIN LOC691189"/>
    <property type="match status" value="1"/>
</dbReference>
<feature type="compositionally biased region" description="Polar residues" evidence="1">
    <location>
        <begin position="1"/>
        <end position="12"/>
    </location>
</feature>
<evidence type="ECO:0000256" key="1">
    <source>
        <dbReference type="SAM" id="MobiDB-lite"/>
    </source>
</evidence>
<dbReference type="Proteomes" id="UP000663881">
    <property type="component" value="Unassembled WGS sequence"/>
</dbReference>
<comment type="caution">
    <text evidence="2">The sequence shown here is derived from an EMBL/GenBank/DDBJ whole genome shotgun (WGS) entry which is preliminary data.</text>
</comment>
<proteinExistence type="predicted"/>
<feature type="compositionally biased region" description="Polar residues" evidence="1">
    <location>
        <begin position="30"/>
        <end position="43"/>
    </location>
</feature>
<dbReference type="InterPro" id="IPR028027">
    <property type="entry name" value="SPMAP1"/>
</dbReference>
<dbReference type="EMBL" id="CAJOAY010000608">
    <property type="protein sequence ID" value="CAF3701958.1"/>
    <property type="molecule type" value="Genomic_DNA"/>
</dbReference>
<evidence type="ECO:0000313" key="3">
    <source>
        <dbReference type="EMBL" id="CAF3482790.1"/>
    </source>
</evidence>
<dbReference type="Proteomes" id="UP000663844">
    <property type="component" value="Unassembled WGS sequence"/>
</dbReference>
<dbReference type="OrthoDB" id="9935043at2759"/>
<accession>A0A814FDD0</accession>
<name>A0A814FDD0_9BILA</name>
<sequence length="249" mass="28366">MASSGAESTANTDQKDDTRTNKPHRRHSARSNLSTAPARTRTASSRHNKLYRAPPTPPPEVQFEREKSFILDCKAVSHISNDYSPANPKYGSVIPPYNSRYDQHTDNYFKFFGLKSTLKKTGQHEDHESIPGHIQDRFYATGHGFRYISRRNTNGAGHSIDEVRGHDLFLSDPKPVVNYHGLFGYRRNTPSLRRQPTIGTKTIDIKGIVPYGRFSVVCCGQPYAYNCQCKFDQPCRCHNQEQFCRCIHT</sequence>
<dbReference type="AlphaFoldDB" id="A0A814FDD0"/>
<protein>
    <submittedName>
        <fullName evidence="2">Uncharacterized protein</fullName>
    </submittedName>
</protein>
<feature type="region of interest" description="Disordered" evidence="1">
    <location>
        <begin position="1"/>
        <end position="62"/>
    </location>
</feature>
<gene>
    <name evidence="4" type="ORF">OKA104_LOCUS12560</name>
    <name evidence="3" type="ORF">OXD698_LOCUS233</name>
    <name evidence="2" type="ORF">VCS650_LOCUS13691</name>
</gene>
<dbReference type="EMBL" id="CAJNON010000111">
    <property type="protein sequence ID" value="CAF0981455.1"/>
    <property type="molecule type" value="Genomic_DNA"/>
</dbReference>
<dbReference type="Proteomes" id="UP000663891">
    <property type="component" value="Unassembled WGS sequence"/>
</dbReference>
<dbReference type="PANTHER" id="PTHR34221:SF4">
    <property type="entry name" value="CHROMOSOME LG9 OPEN READING FRAME, HUMAN C17ORF98"/>
    <property type="match status" value="1"/>
</dbReference>
<evidence type="ECO:0000313" key="5">
    <source>
        <dbReference type="Proteomes" id="UP000663891"/>
    </source>
</evidence>
<organism evidence="2 5">
    <name type="scientific">Adineta steineri</name>
    <dbReference type="NCBI Taxonomy" id="433720"/>
    <lineage>
        <taxon>Eukaryota</taxon>
        <taxon>Metazoa</taxon>
        <taxon>Spiralia</taxon>
        <taxon>Gnathifera</taxon>
        <taxon>Rotifera</taxon>
        <taxon>Eurotatoria</taxon>
        <taxon>Bdelloidea</taxon>
        <taxon>Adinetida</taxon>
        <taxon>Adinetidae</taxon>
        <taxon>Adineta</taxon>
    </lineage>
</organism>
<dbReference type="EMBL" id="CAJOAZ010000005">
    <property type="protein sequence ID" value="CAF3482790.1"/>
    <property type="molecule type" value="Genomic_DNA"/>
</dbReference>
<evidence type="ECO:0000313" key="2">
    <source>
        <dbReference type="EMBL" id="CAF0981455.1"/>
    </source>
</evidence>